<gene>
    <name evidence="2" type="ORF">HRI_001946800</name>
</gene>
<evidence type="ECO:0000313" key="2">
    <source>
        <dbReference type="EMBL" id="GMI82775.1"/>
    </source>
</evidence>
<dbReference type="AlphaFoldDB" id="A0A9W7M1P6"/>
<organism evidence="2 3">
    <name type="scientific">Hibiscus trionum</name>
    <name type="common">Flower of an hour</name>
    <dbReference type="NCBI Taxonomy" id="183268"/>
    <lineage>
        <taxon>Eukaryota</taxon>
        <taxon>Viridiplantae</taxon>
        <taxon>Streptophyta</taxon>
        <taxon>Embryophyta</taxon>
        <taxon>Tracheophyta</taxon>
        <taxon>Spermatophyta</taxon>
        <taxon>Magnoliopsida</taxon>
        <taxon>eudicotyledons</taxon>
        <taxon>Gunneridae</taxon>
        <taxon>Pentapetalae</taxon>
        <taxon>rosids</taxon>
        <taxon>malvids</taxon>
        <taxon>Malvales</taxon>
        <taxon>Malvaceae</taxon>
        <taxon>Malvoideae</taxon>
        <taxon>Hibiscus</taxon>
    </lineage>
</organism>
<dbReference type="EMBL" id="BSYR01000019">
    <property type="protein sequence ID" value="GMI82775.1"/>
    <property type="molecule type" value="Genomic_DNA"/>
</dbReference>
<reference evidence="2" key="1">
    <citation type="submission" date="2023-05" db="EMBL/GenBank/DDBJ databases">
        <title>Genome and transcriptome analyses reveal genes involved in the formation of fine ridges on petal epidermal cells in Hibiscus trionum.</title>
        <authorList>
            <person name="Koshimizu S."/>
            <person name="Masuda S."/>
            <person name="Ishii T."/>
            <person name="Shirasu K."/>
            <person name="Hoshino A."/>
            <person name="Arita M."/>
        </authorList>
    </citation>
    <scope>NUCLEOTIDE SEQUENCE</scope>
    <source>
        <strain evidence="2">Hamamatsu line</strain>
    </source>
</reference>
<accession>A0A9W7M1P6</accession>
<feature type="signal peptide" evidence="1">
    <location>
        <begin position="1"/>
        <end position="26"/>
    </location>
</feature>
<keyword evidence="3" id="KW-1185">Reference proteome</keyword>
<comment type="caution">
    <text evidence="2">The sequence shown here is derived from an EMBL/GenBank/DDBJ whole genome shotgun (WGS) entry which is preliminary data.</text>
</comment>
<evidence type="ECO:0000256" key="1">
    <source>
        <dbReference type="SAM" id="SignalP"/>
    </source>
</evidence>
<dbReference type="Proteomes" id="UP001165190">
    <property type="component" value="Unassembled WGS sequence"/>
</dbReference>
<feature type="chain" id="PRO_5040963459" evidence="1">
    <location>
        <begin position="27"/>
        <end position="116"/>
    </location>
</feature>
<dbReference type="OrthoDB" id="1027251at2759"/>
<evidence type="ECO:0000313" key="3">
    <source>
        <dbReference type="Proteomes" id="UP001165190"/>
    </source>
</evidence>
<keyword evidence="1" id="KW-0732">Signal</keyword>
<protein>
    <submittedName>
        <fullName evidence="2">Uncharacterized protein</fullName>
    </submittedName>
</protein>
<name>A0A9W7M1P6_HIBTR</name>
<proteinExistence type="predicted"/>
<sequence length="116" mass="13349">MASKLKNMNKNMVLVALLGLILGVLARSYVQGLQKSLDERNGSYFRQQIDKVCSDVCRRTKDGFVTLTVKFLHFFVSRWLQLRYLPALFPAPRIMSMSFWVAFTRSISSMPDNPLQ</sequence>